<dbReference type="HOGENOM" id="CLU_019796_1_0_1"/>
<proteinExistence type="inferred from homology"/>
<dbReference type="SUPFAM" id="SSF52283">
    <property type="entry name" value="Formate/glycerate dehydrogenase catalytic domain-like"/>
    <property type="match status" value="1"/>
</dbReference>
<comment type="similarity">
    <text evidence="3">Belongs to the D-isomer specific 2-hydroxyacid dehydrogenase family.</text>
</comment>
<name>A0A0D3KXK3_EMIH1</name>
<dbReference type="KEGG" id="ehx:EMIHUDRAFT_108437"/>
<dbReference type="RefSeq" id="XP_005792917.1">
    <property type="nucleotide sequence ID" value="XM_005792860.1"/>
</dbReference>
<dbReference type="GO" id="GO:0016618">
    <property type="term" value="F:hydroxypyruvate reductase [NAD(P)H] activity"/>
    <property type="evidence" value="ECO:0007669"/>
    <property type="project" value="TreeGrafter"/>
</dbReference>
<dbReference type="InterPro" id="IPR006140">
    <property type="entry name" value="D-isomer_DH_NAD-bd"/>
</dbReference>
<dbReference type="Pfam" id="PF02826">
    <property type="entry name" value="2-Hacid_dh_C"/>
    <property type="match status" value="1"/>
</dbReference>
<reference evidence="7" key="1">
    <citation type="journal article" date="2013" name="Nature">
        <title>Pan genome of the phytoplankton Emiliania underpins its global distribution.</title>
        <authorList>
            <person name="Read B.A."/>
            <person name="Kegel J."/>
            <person name="Klute M.J."/>
            <person name="Kuo A."/>
            <person name="Lefebvre S.C."/>
            <person name="Maumus F."/>
            <person name="Mayer C."/>
            <person name="Miller J."/>
            <person name="Monier A."/>
            <person name="Salamov A."/>
            <person name="Young J."/>
            <person name="Aguilar M."/>
            <person name="Claverie J.M."/>
            <person name="Frickenhaus S."/>
            <person name="Gonzalez K."/>
            <person name="Herman E.K."/>
            <person name="Lin Y.C."/>
            <person name="Napier J."/>
            <person name="Ogata H."/>
            <person name="Sarno A.F."/>
            <person name="Shmutz J."/>
            <person name="Schroeder D."/>
            <person name="de Vargas C."/>
            <person name="Verret F."/>
            <person name="von Dassow P."/>
            <person name="Valentin K."/>
            <person name="Van de Peer Y."/>
            <person name="Wheeler G."/>
            <person name="Dacks J.B."/>
            <person name="Delwiche C.F."/>
            <person name="Dyhrman S.T."/>
            <person name="Glockner G."/>
            <person name="John U."/>
            <person name="Richards T."/>
            <person name="Worden A.Z."/>
            <person name="Zhang X."/>
            <person name="Grigoriev I.V."/>
            <person name="Allen A.E."/>
            <person name="Bidle K."/>
            <person name="Borodovsky M."/>
            <person name="Bowler C."/>
            <person name="Brownlee C."/>
            <person name="Cock J.M."/>
            <person name="Elias M."/>
            <person name="Gladyshev V.N."/>
            <person name="Groth M."/>
            <person name="Guda C."/>
            <person name="Hadaegh A."/>
            <person name="Iglesias-Rodriguez M.D."/>
            <person name="Jenkins J."/>
            <person name="Jones B.M."/>
            <person name="Lawson T."/>
            <person name="Leese F."/>
            <person name="Lindquist E."/>
            <person name="Lobanov A."/>
            <person name="Lomsadze A."/>
            <person name="Malik S.B."/>
            <person name="Marsh M.E."/>
            <person name="Mackinder L."/>
            <person name="Mock T."/>
            <person name="Mueller-Roeber B."/>
            <person name="Pagarete A."/>
            <person name="Parker M."/>
            <person name="Probert I."/>
            <person name="Quesneville H."/>
            <person name="Raines C."/>
            <person name="Rensing S.A."/>
            <person name="Riano-Pachon D.M."/>
            <person name="Richier S."/>
            <person name="Rokitta S."/>
            <person name="Shiraiwa Y."/>
            <person name="Soanes D.M."/>
            <person name="van der Giezen M."/>
            <person name="Wahlund T.M."/>
            <person name="Williams B."/>
            <person name="Wilson W."/>
            <person name="Wolfe G."/>
            <person name="Wurch L.L."/>
        </authorList>
    </citation>
    <scope>NUCLEOTIDE SEQUENCE</scope>
</reference>
<evidence type="ECO:0000259" key="4">
    <source>
        <dbReference type="Pfam" id="PF00389"/>
    </source>
</evidence>
<dbReference type="eggNOG" id="KOG0069">
    <property type="taxonomic scope" value="Eukaryota"/>
</dbReference>
<dbReference type="STRING" id="2903.R1DYM3"/>
<accession>A0A0D3KXK3</accession>
<dbReference type="GO" id="GO:0051287">
    <property type="term" value="F:NAD binding"/>
    <property type="evidence" value="ECO:0007669"/>
    <property type="project" value="InterPro"/>
</dbReference>
<dbReference type="GeneID" id="17285758"/>
<sequence>MLVLFYDRAARLLQPIRDAAQSDWQLEEWRLGDSAARLEELLALAVVIVAGPGFPASALGKTRNLRLLQCASAGYEWIDFDAVPPTAHVCNTSSMDASIAEYVLCAILEWQVGCMRADRALRAARCIVPPFGAPGQRGLAPFHGEAGGKTLGIVGLGAIGEQVARRAAALDMRVLATTGRPRRATQPLPQGVAWRGAGDGADLERLLRESDFVVLCCALTPATRGLIDERRCGLCEERPLYEAVRDRRIGGAVLDVWWQYPSVESGETWPSQFPFHELTNVVMTPHCSGWTAEQEVRKREQVVSNIAAVASGELPLHCLRQAIR</sequence>
<dbReference type="SUPFAM" id="SSF51735">
    <property type="entry name" value="NAD(P)-binding Rossmann-fold domains"/>
    <property type="match status" value="1"/>
</dbReference>
<dbReference type="InterPro" id="IPR050223">
    <property type="entry name" value="D-isomer_2-hydroxyacid_DH"/>
</dbReference>
<dbReference type="OMA" id="RSDRICE"/>
<protein>
    <recommendedName>
        <fullName evidence="8">D-isomer specific 2-hydroxyacid dehydrogenase NAD-binding domain-containing protein</fullName>
    </recommendedName>
</protein>
<evidence type="ECO:0000313" key="6">
    <source>
        <dbReference type="EnsemblProtists" id="EOD40488"/>
    </source>
</evidence>
<dbReference type="GO" id="GO:0030267">
    <property type="term" value="F:glyoxylate reductase (NADPH) activity"/>
    <property type="evidence" value="ECO:0007669"/>
    <property type="project" value="TreeGrafter"/>
</dbReference>
<feature type="domain" description="D-isomer specific 2-hydroxyacid dehydrogenase NAD-binding" evidence="5">
    <location>
        <begin position="143"/>
        <end position="288"/>
    </location>
</feature>
<evidence type="ECO:0000256" key="1">
    <source>
        <dbReference type="ARBA" id="ARBA00023002"/>
    </source>
</evidence>
<dbReference type="EnsemblProtists" id="EOD40488">
    <property type="protein sequence ID" value="EOD40488"/>
    <property type="gene ID" value="EMIHUDRAFT_108437"/>
</dbReference>
<dbReference type="Pfam" id="PF00389">
    <property type="entry name" value="2-Hacid_dh"/>
    <property type="match status" value="1"/>
</dbReference>
<dbReference type="InterPro" id="IPR006139">
    <property type="entry name" value="D-isomer_2_OHA_DH_cat_dom"/>
</dbReference>
<dbReference type="GO" id="GO:0005829">
    <property type="term" value="C:cytosol"/>
    <property type="evidence" value="ECO:0007669"/>
    <property type="project" value="TreeGrafter"/>
</dbReference>
<dbReference type="PaxDb" id="2903-EOD40488"/>
<keyword evidence="7" id="KW-1185">Reference proteome</keyword>
<keyword evidence="2" id="KW-0520">NAD</keyword>
<evidence type="ECO:0008006" key="8">
    <source>
        <dbReference type="Google" id="ProtNLM"/>
    </source>
</evidence>
<evidence type="ECO:0000259" key="5">
    <source>
        <dbReference type="Pfam" id="PF02826"/>
    </source>
</evidence>
<dbReference type="PANTHER" id="PTHR10996">
    <property type="entry name" value="2-HYDROXYACID DEHYDROGENASE-RELATED"/>
    <property type="match status" value="1"/>
</dbReference>
<reference evidence="6" key="2">
    <citation type="submission" date="2024-10" db="UniProtKB">
        <authorList>
            <consortium name="EnsemblProtists"/>
        </authorList>
    </citation>
    <scope>IDENTIFICATION</scope>
</reference>
<dbReference type="PANTHER" id="PTHR10996:SF178">
    <property type="entry name" value="2-HYDROXYACID DEHYDROGENASE YGL185C-RELATED"/>
    <property type="match status" value="1"/>
</dbReference>
<evidence type="ECO:0000256" key="2">
    <source>
        <dbReference type="ARBA" id="ARBA00023027"/>
    </source>
</evidence>
<organism evidence="6 7">
    <name type="scientific">Emiliania huxleyi (strain CCMP1516)</name>
    <dbReference type="NCBI Taxonomy" id="280463"/>
    <lineage>
        <taxon>Eukaryota</taxon>
        <taxon>Haptista</taxon>
        <taxon>Haptophyta</taxon>
        <taxon>Prymnesiophyceae</taxon>
        <taxon>Isochrysidales</taxon>
        <taxon>Noelaerhabdaceae</taxon>
        <taxon>Emiliania</taxon>
    </lineage>
</organism>
<dbReference type="PROSITE" id="PS00065">
    <property type="entry name" value="D_2_HYDROXYACID_DH_1"/>
    <property type="match status" value="1"/>
</dbReference>
<evidence type="ECO:0000313" key="7">
    <source>
        <dbReference type="Proteomes" id="UP000013827"/>
    </source>
</evidence>
<dbReference type="AlphaFoldDB" id="A0A0D3KXK3"/>
<dbReference type="InterPro" id="IPR029752">
    <property type="entry name" value="D-isomer_DH_CS1"/>
</dbReference>
<dbReference type="Gene3D" id="3.40.50.720">
    <property type="entry name" value="NAD(P)-binding Rossmann-like Domain"/>
    <property type="match status" value="2"/>
</dbReference>
<keyword evidence="1 3" id="KW-0560">Oxidoreductase</keyword>
<dbReference type="InterPro" id="IPR036291">
    <property type="entry name" value="NAD(P)-bd_dom_sf"/>
</dbReference>
<feature type="domain" description="D-isomer specific 2-hydroxyacid dehydrogenase catalytic" evidence="4">
    <location>
        <begin position="40"/>
        <end position="319"/>
    </location>
</feature>
<evidence type="ECO:0000256" key="3">
    <source>
        <dbReference type="RuleBase" id="RU003719"/>
    </source>
</evidence>
<dbReference type="Proteomes" id="UP000013827">
    <property type="component" value="Unassembled WGS sequence"/>
</dbReference>